<reference evidence="2 3" key="1">
    <citation type="submission" date="2024-01" db="EMBL/GenBank/DDBJ databases">
        <title>The complete chloroplast genome sequence of Lithospermum erythrorhizon: insights into the phylogenetic relationship among Boraginaceae species and the maternal lineages of purple gromwells.</title>
        <authorList>
            <person name="Okada T."/>
            <person name="Watanabe K."/>
        </authorList>
    </citation>
    <scope>NUCLEOTIDE SEQUENCE [LARGE SCALE GENOMIC DNA]</scope>
</reference>
<feature type="compositionally biased region" description="Basic and acidic residues" evidence="1">
    <location>
        <begin position="33"/>
        <end position="46"/>
    </location>
</feature>
<dbReference type="EMBL" id="BAABME010008791">
    <property type="protein sequence ID" value="GAA0173848.1"/>
    <property type="molecule type" value="Genomic_DNA"/>
</dbReference>
<protein>
    <recommendedName>
        <fullName evidence="4">Retrotransposon gag domain-containing protein</fullName>
    </recommendedName>
</protein>
<proteinExistence type="predicted"/>
<feature type="region of interest" description="Disordered" evidence="1">
    <location>
        <begin position="314"/>
        <end position="346"/>
    </location>
</feature>
<dbReference type="Proteomes" id="UP001454036">
    <property type="component" value="Unassembled WGS sequence"/>
</dbReference>
<gene>
    <name evidence="2" type="ORF">LIER_27372</name>
</gene>
<sequence>MPPRVELRRSNRGPVRGRGASRVEAETSVGRGDAGRGRGRPRDRGTRGRARRARGRGRGEEPSVDQPGPQEEVQFPEESEYEDFGEAVGVTQAPVPDPAVALREAEIQTRLLDSFLKKGPPEFRSAATPEVAIEFLEALENKFELMGLGDELKVKFAVYQLSGGARSWWNHVHKDLVARGEMSITWGERTVDGYEERFSDLCRLIPGVYPTELQRIAGFRQGLRLQIRERLSLFTYTSFHQLRNAALQVERDIAESRGEKRGRSDVTGATGPYRQGFQRNFQQHRPGRVISVHRLFDPDFQGLSQRLAAATSVSTQFGRGGSQGNRGGRFGGRQSQGRGFGGRSTGVACSSMSGVGTGRGQINAVT</sequence>
<keyword evidence="3" id="KW-1185">Reference proteome</keyword>
<evidence type="ECO:0000313" key="2">
    <source>
        <dbReference type="EMBL" id="GAA0173848.1"/>
    </source>
</evidence>
<evidence type="ECO:0000256" key="1">
    <source>
        <dbReference type="SAM" id="MobiDB-lite"/>
    </source>
</evidence>
<feature type="compositionally biased region" description="Basic residues" evidence="1">
    <location>
        <begin position="47"/>
        <end position="56"/>
    </location>
</feature>
<organism evidence="2 3">
    <name type="scientific">Lithospermum erythrorhizon</name>
    <name type="common">Purple gromwell</name>
    <name type="synonym">Lithospermum officinale var. erythrorhizon</name>
    <dbReference type="NCBI Taxonomy" id="34254"/>
    <lineage>
        <taxon>Eukaryota</taxon>
        <taxon>Viridiplantae</taxon>
        <taxon>Streptophyta</taxon>
        <taxon>Embryophyta</taxon>
        <taxon>Tracheophyta</taxon>
        <taxon>Spermatophyta</taxon>
        <taxon>Magnoliopsida</taxon>
        <taxon>eudicotyledons</taxon>
        <taxon>Gunneridae</taxon>
        <taxon>Pentapetalae</taxon>
        <taxon>asterids</taxon>
        <taxon>lamiids</taxon>
        <taxon>Boraginales</taxon>
        <taxon>Boraginaceae</taxon>
        <taxon>Boraginoideae</taxon>
        <taxon>Lithospermeae</taxon>
        <taxon>Lithospermum</taxon>
    </lineage>
</organism>
<evidence type="ECO:0000313" key="3">
    <source>
        <dbReference type="Proteomes" id="UP001454036"/>
    </source>
</evidence>
<comment type="caution">
    <text evidence="2">The sequence shown here is derived from an EMBL/GenBank/DDBJ whole genome shotgun (WGS) entry which is preliminary data.</text>
</comment>
<name>A0AAV3RF52_LITER</name>
<feature type="compositionally biased region" description="Gly residues" evidence="1">
    <location>
        <begin position="318"/>
        <end position="331"/>
    </location>
</feature>
<dbReference type="AlphaFoldDB" id="A0AAV3RF52"/>
<accession>A0AAV3RF52</accession>
<feature type="region of interest" description="Disordered" evidence="1">
    <location>
        <begin position="1"/>
        <end position="82"/>
    </location>
</feature>
<evidence type="ECO:0008006" key="4">
    <source>
        <dbReference type="Google" id="ProtNLM"/>
    </source>
</evidence>